<proteinExistence type="predicted"/>
<reference evidence="10" key="1">
    <citation type="submission" date="2016-10" db="EMBL/GenBank/DDBJ databases">
        <authorList>
            <person name="Varghese N."/>
            <person name="Submissions S."/>
        </authorList>
    </citation>
    <scope>NUCLEOTIDE SEQUENCE [LARGE SCALE GENOMIC DNA]</scope>
    <source>
        <strain evidence="10">DSM 24499</strain>
    </source>
</reference>
<evidence type="ECO:0000256" key="5">
    <source>
        <dbReference type="ARBA" id="ARBA00022989"/>
    </source>
</evidence>
<feature type="transmembrane region" description="Helical" evidence="7">
    <location>
        <begin position="38"/>
        <end position="60"/>
    </location>
</feature>
<dbReference type="GO" id="GO:0022857">
    <property type="term" value="F:transmembrane transporter activity"/>
    <property type="evidence" value="ECO:0007669"/>
    <property type="project" value="InterPro"/>
</dbReference>
<feature type="transmembrane region" description="Helical" evidence="7">
    <location>
        <begin position="244"/>
        <end position="267"/>
    </location>
</feature>
<dbReference type="Proteomes" id="UP000199438">
    <property type="component" value="Unassembled WGS sequence"/>
</dbReference>
<evidence type="ECO:0000313" key="10">
    <source>
        <dbReference type="Proteomes" id="UP000199438"/>
    </source>
</evidence>
<dbReference type="PROSITE" id="PS50850">
    <property type="entry name" value="MFS"/>
    <property type="match status" value="1"/>
</dbReference>
<dbReference type="PANTHER" id="PTHR23517:SF3">
    <property type="entry name" value="INTEGRAL MEMBRANE TRANSPORT PROTEIN"/>
    <property type="match status" value="1"/>
</dbReference>
<feature type="transmembrane region" description="Helical" evidence="7">
    <location>
        <begin position="187"/>
        <end position="206"/>
    </location>
</feature>
<feature type="transmembrane region" description="Helical" evidence="7">
    <location>
        <begin position="163"/>
        <end position="181"/>
    </location>
</feature>
<evidence type="ECO:0000259" key="8">
    <source>
        <dbReference type="PROSITE" id="PS50850"/>
    </source>
</evidence>
<dbReference type="OrthoDB" id="1404228at2"/>
<feature type="transmembrane region" description="Helical" evidence="7">
    <location>
        <begin position="310"/>
        <end position="327"/>
    </location>
</feature>
<keyword evidence="10" id="KW-1185">Reference proteome</keyword>
<keyword evidence="6 7" id="KW-0472">Membrane</keyword>
<accession>A0A1I1GMC1</accession>
<gene>
    <name evidence="9" type="ORF">SAMN04487907_102256</name>
</gene>
<feature type="transmembrane region" description="Helical" evidence="7">
    <location>
        <begin position="366"/>
        <end position="388"/>
    </location>
</feature>
<dbReference type="EMBL" id="FOKV01000002">
    <property type="protein sequence ID" value="SFC10453.1"/>
    <property type="molecule type" value="Genomic_DNA"/>
</dbReference>
<protein>
    <submittedName>
        <fullName evidence="9">Sugar phosphate permease</fullName>
    </submittedName>
</protein>
<feature type="domain" description="Major facilitator superfamily (MFS) profile" evidence="8">
    <location>
        <begin position="37"/>
        <end position="416"/>
    </location>
</feature>
<feature type="transmembrane region" description="Helical" evidence="7">
    <location>
        <begin position="129"/>
        <end position="151"/>
    </location>
</feature>
<keyword evidence="2" id="KW-0813">Transport</keyword>
<organism evidence="9 10">
    <name type="scientific">Zunongwangia mangrovi</name>
    <dbReference type="NCBI Taxonomy" id="1334022"/>
    <lineage>
        <taxon>Bacteria</taxon>
        <taxon>Pseudomonadati</taxon>
        <taxon>Bacteroidota</taxon>
        <taxon>Flavobacteriia</taxon>
        <taxon>Flavobacteriales</taxon>
        <taxon>Flavobacteriaceae</taxon>
        <taxon>Zunongwangia</taxon>
    </lineage>
</organism>
<dbReference type="PANTHER" id="PTHR23517">
    <property type="entry name" value="RESISTANCE PROTEIN MDTM, PUTATIVE-RELATED-RELATED"/>
    <property type="match status" value="1"/>
</dbReference>
<dbReference type="AlphaFoldDB" id="A0A1I1GMC1"/>
<dbReference type="Pfam" id="PF07690">
    <property type="entry name" value="MFS_1"/>
    <property type="match status" value="1"/>
</dbReference>
<feature type="transmembrane region" description="Helical" evidence="7">
    <location>
        <begin position="394"/>
        <end position="412"/>
    </location>
</feature>
<evidence type="ECO:0000256" key="4">
    <source>
        <dbReference type="ARBA" id="ARBA00022692"/>
    </source>
</evidence>
<evidence type="ECO:0000256" key="7">
    <source>
        <dbReference type="SAM" id="Phobius"/>
    </source>
</evidence>
<keyword evidence="3" id="KW-1003">Cell membrane</keyword>
<name>A0A1I1GMC1_9FLAO</name>
<keyword evidence="4 7" id="KW-0812">Transmembrane</keyword>
<dbReference type="InterPro" id="IPR036259">
    <property type="entry name" value="MFS_trans_sf"/>
</dbReference>
<feature type="transmembrane region" description="Helical" evidence="7">
    <location>
        <begin position="104"/>
        <end position="123"/>
    </location>
</feature>
<dbReference type="InterPro" id="IPR020846">
    <property type="entry name" value="MFS_dom"/>
</dbReference>
<evidence type="ECO:0000313" key="9">
    <source>
        <dbReference type="EMBL" id="SFC10453.1"/>
    </source>
</evidence>
<keyword evidence="5 7" id="KW-1133">Transmembrane helix</keyword>
<dbReference type="InterPro" id="IPR011701">
    <property type="entry name" value="MFS"/>
</dbReference>
<dbReference type="Gene3D" id="1.20.1250.20">
    <property type="entry name" value="MFS general substrate transporter like domains"/>
    <property type="match status" value="2"/>
</dbReference>
<feature type="transmembrane region" description="Helical" evidence="7">
    <location>
        <begin position="279"/>
        <end position="301"/>
    </location>
</feature>
<comment type="subcellular location">
    <subcellularLocation>
        <location evidence="1">Cell membrane</location>
        <topology evidence="1">Multi-pass membrane protein</topology>
    </subcellularLocation>
</comment>
<dbReference type="GO" id="GO:0005886">
    <property type="term" value="C:plasma membrane"/>
    <property type="evidence" value="ECO:0007669"/>
    <property type="project" value="UniProtKB-SubCell"/>
</dbReference>
<dbReference type="STRING" id="1334022.SAMN04487907_102256"/>
<sequence length="422" mass="47119">MLKEIQVYFSLEFLNSIFVKTCNLKDFYRFIIANFKKLSFGWVLTFLSSFGQTFLISLYVPEIIKSFSISEGTFGAIYAGCTVTASVIMLSLGHNVDHKPAKTVTAFSITGLAIASILLGFSYHFAVLILAIIMLRLFGQGLLTHISMTLISKIFDKNRGKALSFSSLGFSIGEAILPILITTIISFYNWRIAAICSGVLLLFYLIKLKFTNLDHFDEQLISIKGNSTKKMVRNYKEIIFNRKFGIIMPAVFAVSFINTAVFFYQYIFVEEKQWSVTLYASFFTAYAITRLVFSLFGGVWVDKYTAKKLFRFYLIPLNIGLLPFAFMDSILGALAFLILAGITTGISGTVKTAIIAEIYGTKNLGAIRSIFTMFMVISTALGPLLVGLLIDNNFSVSTILLCLSILLILVVFNSQRIGKIEK</sequence>
<dbReference type="InterPro" id="IPR050171">
    <property type="entry name" value="MFS_Transporters"/>
</dbReference>
<evidence type="ECO:0000256" key="6">
    <source>
        <dbReference type="ARBA" id="ARBA00023136"/>
    </source>
</evidence>
<dbReference type="SUPFAM" id="SSF103473">
    <property type="entry name" value="MFS general substrate transporter"/>
    <property type="match status" value="1"/>
</dbReference>
<evidence type="ECO:0000256" key="3">
    <source>
        <dbReference type="ARBA" id="ARBA00022475"/>
    </source>
</evidence>
<feature type="transmembrane region" description="Helical" evidence="7">
    <location>
        <begin position="333"/>
        <end position="354"/>
    </location>
</feature>
<evidence type="ECO:0000256" key="1">
    <source>
        <dbReference type="ARBA" id="ARBA00004651"/>
    </source>
</evidence>
<evidence type="ECO:0000256" key="2">
    <source>
        <dbReference type="ARBA" id="ARBA00022448"/>
    </source>
</evidence>
<feature type="transmembrane region" description="Helical" evidence="7">
    <location>
        <begin position="72"/>
        <end position="92"/>
    </location>
</feature>